<proteinExistence type="predicted"/>
<dbReference type="EMBL" id="JABTTQ020000002">
    <property type="protein sequence ID" value="KAK6162554.1"/>
    <property type="molecule type" value="Genomic_DNA"/>
</dbReference>
<keyword evidence="4" id="KW-1185">Reference proteome</keyword>
<dbReference type="PANTHER" id="PTHR31286:SF153">
    <property type="entry name" value="DUF4283 DOMAIN PROTEIN"/>
    <property type="match status" value="1"/>
</dbReference>
<accession>A0ABR0XUA1</accession>
<dbReference type="Pfam" id="PF14111">
    <property type="entry name" value="DUF4283"/>
    <property type="match status" value="1"/>
</dbReference>
<keyword evidence="1" id="KW-0479">Metal-binding</keyword>
<comment type="caution">
    <text evidence="3">The sequence shown here is derived from an EMBL/GenBank/DDBJ whole genome shotgun (WGS) entry which is preliminary data.</text>
</comment>
<name>A0ABR0XUA1_REHGL</name>
<evidence type="ECO:0000313" key="4">
    <source>
        <dbReference type="Proteomes" id="UP001318860"/>
    </source>
</evidence>
<reference evidence="3 4" key="1">
    <citation type="journal article" date="2021" name="Comput. Struct. Biotechnol. J.">
        <title>De novo genome assembly of the potent medicinal plant Rehmannia glutinosa using nanopore technology.</title>
        <authorList>
            <person name="Ma L."/>
            <person name="Dong C."/>
            <person name="Song C."/>
            <person name="Wang X."/>
            <person name="Zheng X."/>
            <person name="Niu Y."/>
            <person name="Chen S."/>
            <person name="Feng W."/>
        </authorList>
    </citation>
    <scope>NUCLEOTIDE SEQUENCE [LARGE SCALE GENOMIC DNA]</scope>
    <source>
        <strain evidence="3">DH-2019</strain>
    </source>
</reference>
<sequence>MATEGQEYEEEPIEIQQSIPDKDAKQQSLCLVGKLWTTKSFNAFALLDTMKKIWKPVKGMTAREIETNLFSFQFNHHKDIDRILSMEPWHFDKHLLMLQRIEGNIQPSAVSFDSNPFWVRLYDLPLAARNEATYRAIGNRIGKFIEWDTSTGEGLSRSVRVRVLLNPAKPLRRGTKITISNGTVMWISIKYERLPIFCFACGLLGHLKRECEIANEDDNFENIEEDKLPFGDWIKASPMKHAHVTTEKHQNQKRHCHEEKSIYPRISRRIHSLRPPPPTLHKTKR</sequence>
<keyword evidence="1" id="KW-0863">Zinc-finger</keyword>
<dbReference type="PANTHER" id="PTHR31286">
    <property type="entry name" value="GLYCINE-RICH CELL WALL STRUCTURAL PROTEIN 1.8-LIKE"/>
    <property type="match status" value="1"/>
</dbReference>
<dbReference type="InterPro" id="IPR040256">
    <property type="entry name" value="At4g02000-like"/>
</dbReference>
<dbReference type="InterPro" id="IPR001878">
    <property type="entry name" value="Znf_CCHC"/>
</dbReference>
<feature type="domain" description="CCHC-type" evidence="2">
    <location>
        <begin position="198"/>
        <end position="211"/>
    </location>
</feature>
<dbReference type="Proteomes" id="UP001318860">
    <property type="component" value="Unassembled WGS sequence"/>
</dbReference>
<evidence type="ECO:0000256" key="1">
    <source>
        <dbReference type="PROSITE-ProRule" id="PRU00047"/>
    </source>
</evidence>
<protein>
    <recommendedName>
        <fullName evidence="2">CCHC-type domain-containing protein</fullName>
    </recommendedName>
</protein>
<evidence type="ECO:0000259" key="2">
    <source>
        <dbReference type="PROSITE" id="PS50158"/>
    </source>
</evidence>
<gene>
    <name evidence="3" type="ORF">DH2020_002395</name>
</gene>
<dbReference type="PROSITE" id="PS50158">
    <property type="entry name" value="ZF_CCHC"/>
    <property type="match status" value="1"/>
</dbReference>
<dbReference type="InterPro" id="IPR025558">
    <property type="entry name" value="DUF4283"/>
</dbReference>
<dbReference type="Pfam" id="PF14392">
    <property type="entry name" value="zf-CCHC_4"/>
    <property type="match status" value="1"/>
</dbReference>
<organism evidence="3 4">
    <name type="scientific">Rehmannia glutinosa</name>
    <name type="common">Chinese foxglove</name>
    <dbReference type="NCBI Taxonomy" id="99300"/>
    <lineage>
        <taxon>Eukaryota</taxon>
        <taxon>Viridiplantae</taxon>
        <taxon>Streptophyta</taxon>
        <taxon>Embryophyta</taxon>
        <taxon>Tracheophyta</taxon>
        <taxon>Spermatophyta</taxon>
        <taxon>Magnoliopsida</taxon>
        <taxon>eudicotyledons</taxon>
        <taxon>Gunneridae</taxon>
        <taxon>Pentapetalae</taxon>
        <taxon>asterids</taxon>
        <taxon>lamiids</taxon>
        <taxon>Lamiales</taxon>
        <taxon>Orobanchaceae</taxon>
        <taxon>Rehmannieae</taxon>
        <taxon>Rehmannia</taxon>
    </lineage>
</organism>
<dbReference type="InterPro" id="IPR025836">
    <property type="entry name" value="Zn_knuckle_CX2CX4HX4C"/>
</dbReference>
<evidence type="ECO:0000313" key="3">
    <source>
        <dbReference type="EMBL" id="KAK6162554.1"/>
    </source>
</evidence>
<keyword evidence="1" id="KW-0862">Zinc</keyword>